<dbReference type="PROSITE" id="PS00101">
    <property type="entry name" value="HEXAPEP_TRANSFERASES"/>
    <property type="match status" value="1"/>
</dbReference>
<dbReference type="InterPro" id="IPR011004">
    <property type="entry name" value="Trimer_LpxA-like_sf"/>
</dbReference>
<gene>
    <name evidence="4" type="ORF">A2197_01280</name>
</gene>
<dbReference type="Gene3D" id="2.160.10.10">
    <property type="entry name" value="Hexapeptide repeat proteins"/>
    <property type="match status" value="1"/>
</dbReference>
<evidence type="ECO:0000256" key="2">
    <source>
        <dbReference type="ARBA" id="ARBA00022679"/>
    </source>
</evidence>
<dbReference type="GO" id="GO:0008374">
    <property type="term" value="F:O-acyltransferase activity"/>
    <property type="evidence" value="ECO:0007669"/>
    <property type="project" value="TreeGrafter"/>
</dbReference>
<dbReference type="AlphaFoldDB" id="A0A1F8CR82"/>
<name>A0A1F8CR82_9BACT</name>
<dbReference type="CDD" id="cd04647">
    <property type="entry name" value="LbH_MAT_like"/>
    <property type="match status" value="1"/>
</dbReference>
<dbReference type="Proteomes" id="UP000178430">
    <property type="component" value="Unassembled WGS sequence"/>
</dbReference>
<keyword evidence="3" id="KW-0677">Repeat</keyword>
<evidence type="ECO:0000313" key="4">
    <source>
        <dbReference type="EMBL" id="OGM78847.1"/>
    </source>
</evidence>
<evidence type="ECO:0000256" key="3">
    <source>
        <dbReference type="ARBA" id="ARBA00022737"/>
    </source>
</evidence>
<evidence type="ECO:0000256" key="1">
    <source>
        <dbReference type="ARBA" id="ARBA00007274"/>
    </source>
</evidence>
<dbReference type="PANTHER" id="PTHR23416:SF23">
    <property type="entry name" value="ACETYLTRANSFERASE C18B11.09C-RELATED"/>
    <property type="match status" value="1"/>
</dbReference>
<proteinExistence type="inferred from homology"/>
<dbReference type="InterPro" id="IPR051159">
    <property type="entry name" value="Hexapeptide_acetyltransf"/>
</dbReference>
<evidence type="ECO:0000313" key="5">
    <source>
        <dbReference type="Proteomes" id="UP000178430"/>
    </source>
</evidence>
<dbReference type="InterPro" id="IPR018357">
    <property type="entry name" value="Hexapep_transf_CS"/>
</dbReference>
<accession>A0A1F8CR82</accession>
<dbReference type="Pfam" id="PF00132">
    <property type="entry name" value="Hexapep"/>
    <property type="match status" value="1"/>
</dbReference>
<comment type="similarity">
    <text evidence="1">Belongs to the transferase hexapeptide repeat family.</text>
</comment>
<sequence>MRIGQDSIIGYRAFLDGRAPLIIGDHVDIASEVMIYNSEHDLADPGFTATNSPVKIGDYVFIGPRAIIMPGVTVGRGAVIAGGAVVTKDVPEFTIVAGVPAKPIGERSNTHPEYRLGRARLFQ</sequence>
<dbReference type="SUPFAM" id="SSF51161">
    <property type="entry name" value="Trimeric LpxA-like enzymes"/>
    <property type="match status" value="1"/>
</dbReference>
<reference evidence="4 5" key="1">
    <citation type="journal article" date="2016" name="Nat. Commun.">
        <title>Thousands of microbial genomes shed light on interconnected biogeochemical processes in an aquifer system.</title>
        <authorList>
            <person name="Anantharaman K."/>
            <person name="Brown C.T."/>
            <person name="Hug L.A."/>
            <person name="Sharon I."/>
            <person name="Castelle C.J."/>
            <person name="Probst A.J."/>
            <person name="Thomas B.C."/>
            <person name="Singh A."/>
            <person name="Wilkins M.J."/>
            <person name="Karaoz U."/>
            <person name="Brodie E.L."/>
            <person name="Williams K.H."/>
            <person name="Hubbard S.S."/>
            <person name="Banfield J.F."/>
        </authorList>
    </citation>
    <scope>NUCLEOTIDE SEQUENCE [LARGE SCALE GENOMIC DNA]</scope>
</reference>
<dbReference type="PANTHER" id="PTHR23416">
    <property type="entry name" value="SIALIC ACID SYNTHASE-RELATED"/>
    <property type="match status" value="1"/>
</dbReference>
<dbReference type="InterPro" id="IPR001451">
    <property type="entry name" value="Hexapep"/>
</dbReference>
<evidence type="ECO:0008006" key="6">
    <source>
        <dbReference type="Google" id="ProtNLM"/>
    </source>
</evidence>
<protein>
    <recommendedName>
        <fullName evidence="6">Acetyltransferase</fullName>
    </recommendedName>
</protein>
<comment type="caution">
    <text evidence="4">The sequence shown here is derived from an EMBL/GenBank/DDBJ whole genome shotgun (WGS) entry which is preliminary data.</text>
</comment>
<dbReference type="EMBL" id="MGHV01000018">
    <property type="protein sequence ID" value="OGM78847.1"/>
    <property type="molecule type" value="Genomic_DNA"/>
</dbReference>
<keyword evidence="2" id="KW-0808">Transferase</keyword>
<organism evidence="4 5">
    <name type="scientific">Candidatus Woesebacteria bacterium RIFOXYA1_FULL_48_16</name>
    <dbReference type="NCBI Taxonomy" id="1802535"/>
    <lineage>
        <taxon>Bacteria</taxon>
        <taxon>Candidatus Woeseibacteriota</taxon>
    </lineage>
</organism>
<dbReference type="GO" id="GO:0005829">
    <property type="term" value="C:cytosol"/>
    <property type="evidence" value="ECO:0007669"/>
    <property type="project" value="TreeGrafter"/>
</dbReference>